<feature type="compositionally biased region" description="Low complexity" evidence="1">
    <location>
        <begin position="110"/>
        <end position="125"/>
    </location>
</feature>
<comment type="caution">
    <text evidence="3">The sequence shown here is derived from an EMBL/GenBank/DDBJ whole genome shotgun (WGS) entry which is preliminary data.</text>
</comment>
<proteinExistence type="predicted"/>
<reference evidence="3 4" key="1">
    <citation type="journal article" date="2023" name="G3 (Bethesda)">
        <title>A chromosome-length genome assembly and annotation of blackberry (Rubus argutus, cv. 'Hillquist').</title>
        <authorList>
            <person name="Bruna T."/>
            <person name="Aryal R."/>
            <person name="Dudchenko O."/>
            <person name="Sargent D.J."/>
            <person name="Mead D."/>
            <person name="Buti M."/>
            <person name="Cavallini A."/>
            <person name="Hytonen T."/>
            <person name="Andres J."/>
            <person name="Pham M."/>
            <person name="Weisz D."/>
            <person name="Mascagni F."/>
            <person name="Usai G."/>
            <person name="Natali L."/>
            <person name="Bassil N."/>
            <person name="Fernandez G.E."/>
            <person name="Lomsadze A."/>
            <person name="Armour M."/>
            <person name="Olukolu B."/>
            <person name="Poorten T."/>
            <person name="Britton C."/>
            <person name="Davik J."/>
            <person name="Ashrafi H."/>
            <person name="Aiden E.L."/>
            <person name="Borodovsky M."/>
            <person name="Worthington M."/>
        </authorList>
    </citation>
    <scope>NUCLEOTIDE SEQUENCE [LARGE SCALE GENOMIC DNA]</scope>
    <source>
        <strain evidence="3">PI 553951</strain>
    </source>
</reference>
<feature type="chain" id="PRO_5043665623" evidence="2">
    <location>
        <begin position="23"/>
        <end position="197"/>
    </location>
</feature>
<dbReference type="AlphaFoldDB" id="A0AAW1WQ48"/>
<keyword evidence="2" id="KW-0732">Signal</keyword>
<evidence type="ECO:0000313" key="4">
    <source>
        <dbReference type="Proteomes" id="UP001457282"/>
    </source>
</evidence>
<keyword evidence="4" id="KW-1185">Reference proteome</keyword>
<evidence type="ECO:0000313" key="3">
    <source>
        <dbReference type="EMBL" id="KAK9926752.1"/>
    </source>
</evidence>
<name>A0AAW1WQ48_RUBAR</name>
<dbReference type="EMBL" id="JBEDUW010000005">
    <property type="protein sequence ID" value="KAK9926752.1"/>
    <property type="molecule type" value="Genomic_DNA"/>
</dbReference>
<dbReference type="Proteomes" id="UP001457282">
    <property type="component" value="Unassembled WGS sequence"/>
</dbReference>
<accession>A0AAW1WQ48</accession>
<organism evidence="3 4">
    <name type="scientific">Rubus argutus</name>
    <name type="common">Southern blackberry</name>
    <dbReference type="NCBI Taxonomy" id="59490"/>
    <lineage>
        <taxon>Eukaryota</taxon>
        <taxon>Viridiplantae</taxon>
        <taxon>Streptophyta</taxon>
        <taxon>Embryophyta</taxon>
        <taxon>Tracheophyta</taxon>
        <taxon>Spermatophyta</taxon>
        <taxon>Magnoliopsida</taxon>
        <taxon>eudicotyledons</taxon>
        <taxon>Gunneridae</taxon>
        <taxon>Pentapetalae</taxon>
        <taxon>rosids</taxon>
        <taxon>fabids</taxon>
        <taxon>Rosales</taxon>
        <taxon>Rosaceae</taxon>
        <taxon>Rosoideae</taxon>
        <taxon>Rosoideae incertae sedis</taxon>
        <taxon>Rubus</taxon>
    </lineage>
</organism>
<feature type="signal peptide" evidence="2">
    <location>
        <begin position="1"/>
        <end position="22"/>
    </location>
</feature>
<sequence>MAITKVLVFTVLTVLTIAVAISDPPFRHRLLPATGNCPFSGRSTCLSLLRLPLRLVSWSATAQNTTICRQSLCWRGHGDLPDLWITICLFSCSVHIADLPESEEPRVPLEEPGAAQPAAAEMVAESDPPAAPQTRLATLLDVHVRYVNNRIDYVRRLTQAAKHYYMVMETIGSPLVFAYVILRIVRPAFVTFNWAHP</sequence>
<evidence type="ECO:0000256" key="1">
    <source>
        <dbReference type="SAM" id="MobiDB-lite"/>
    </source>
</evidence>
<evidence type="ECO:0000256" key="2">
    <source>
        <dbReference type="SAM" id="SignalP"/>
    </source>
</evidence>
<feature type="region of interest" description="Disordered" evidence="1">
    <location>
        <begin position="103"/>
        <end position="127"/>
    </location>
</feature>
<gene>
    <name evidence="3" type="ORF">M0R45_023965</name>
</gene>
<protein>
    <submittedName>
        <fullName evidence="3">Uncharacterized protein</fullName>
    </submittedName>
</protein>